<dbReference type="AlphaFoldDB" id="A0A974XLU5"/>
<evidence type="ECO:0000256" key="2">
    <source>
        <dbReference type="ARBA" id="ARBA00022553"/>
    </source>
</evidence>
<protein>
    <submittedName>
        <fullName evidence="8">FMN-binding protein</fullName>
    </submittedName>
</protein>
<evidence type="ECO:0000256" key="4">
    <source>
        <dbReference type="ARBA" id="ARBA00022643"/>
    </source>
</evidence>
<keyword evidence="1" id="KW-0813">Transport</keyword>
<dbReference type="SMART" id="SM00900">
    <property type="entry name" value="FMN_bind"/>
    <property type="match status" value="1"/>
</dbReference>
<dbReference type="GO" id="GO:0005886">
    <property type="term" value="C:plasma membrane"/>
    <property type="evidence" value="ECO:0007669"/>
    <property type="project" value="InterPro"/>
</dbReference>
<name>A0A974XLU5_9GAMM</name>
<accession>A0A974XLU5</accession>
<dbReference type="GO" id="GO:0009055">
    <property type="term" value="F:electron transfer activity"/>
    <property type="evidence" value="ECO:0007669"/>
    <property type="project" value="InterPro"/>
</dbReference>
<feature type="signal peptide" evidence="6">
    <location>
        <begin position="1"/>
        <end position="24"/>
    </location>
</feature>
<evidence type="ECO:0000259" key="7">
    <source>
        <dbReference type="SMART" id="SM00900"/>
    </source>
</evidence>
<keyword evidence="9" id="KW-1185">Reference proteome</keyword>
<gene>
    <name evidence="8" type="ORF">JYB88_03700</name>
</gene>
<dbReference type="RefSeq" id="WP_207325544.1">
    <property type="nucleotide sequence ID" value="NZ_CP071504.1"/>
</dbReference>
<proteinExistence type="predicted"/>
<evidence type="ECO:0000256" key="6">
    <source>
        <dbReference type="SAM" id="SignalP"/>
    </source>
</evidence>
<dbReference type="Proteomes" id="UP000663281">
    <property type="component" value="Chromosome"/>
</dbReference>
<feature type="domain" description="FMN-binding" evidence="7">
    <location>
        <begin position="94"/>
        <end position="175"/>
    </location>
</feature>
<dbReference type="KEGG" id="scyp:JYB88_03700"/>
<organism evidence="8 9">
    <name type="scientific">Shewanella cyperi</name>
    <dbReference type="NCBI Taxonomy" id="2814292"/>
    <lineage>
        <taxon>Bacteria</taxon>
        <taxon>Pseudomonadati</taxon>
        <taxon>Pseudomonadota</taxon>
        <taxon>Gammaproteobacteria</taxon>
        <taxon>Alteromonadales</taxon>
        <taxon>Shewanellaceae</taxon>
        <taxon>Shewanella</taxon>
    </lineage>
</organism>
<dbReference type="PANTHER" id="PTHR36118:SF1">
    <property type="entry name" value="ION-TRANSLOCATING OXIDOREDUCTASE COMPLEX SUBUNIT G"/>
    <property type="match status" value="1"/>
</dbReference>
<evidence type="ECO:0000256" key="5">
    <source>
        <dbReference type="ARBA" id="ARBA00022982"/>
    </source>
</evidence>
<dbReference type="InterPro" id="IPR010209">
    <property type="entry name" value="Ion_transpt_RnfG/RsxG"/>
</dbReference>
<keyword evidence="4" id="KW-0288">FMN</keyword>
<keyword evidence="5" id="KW-0249">Electron transport</keyword>
<dbReference type="GO" id="GO:0010181">
    <property type="term" value="F:FMN binding"/>
    <property type="evidence" value="ECO:0007669"/>
    <property type="project" value="InterPro"/>
</dbReference>
<evidence type="ECO:0000256" key="3">
    <source>
        <dbReference type="ARBA" id="ARBA00022630"/>
    </source>
</evidence>
<dbReference type="PANTHER" id="PTHR36118">
    <property type="entry name" value="ION-TRANSLOCATING OXIDOREDUCTASE COMPLEX SUBUNIT G"/>
    <property type="match status" value="1"/>
</dbReference>
<dbReference type="Pfam" id="PF04205">
    <property type="entry name" value="FMN_bind"/>
    <property type="match status" value="1"/>
</dbReference>
<dbReference type="EMBL" id="CP071504">
    <property type="protein sequence ID" value="QSX30775.1"/>
    <property type="molecule type" value="Genomic_DNA"/>
</dbReference>
<evidence type="ECO:0000313" key="9">
    <source>
        <dbReference type="Proteomes" id="UP000663281"/>
    </source>
</evidence>
<dbReference type="GO" id="GO:0022900">
    <property type="term" value="P:electron transport chain"/>
    <property type="evidence" value="ECO:0007669"/>
    <property type="project" value="InterPro"/>
</dbReference>
<evidence type="ECO:0000256" key="1">
    <source>
        <dbReference type="ARBA" id="ARBA00022448"/>
    </source>
</evidence>
<keyword evidence="6" id="KW-0732">Signal</keyword>
<dbReference type="InterPro" id="IPR007329">
    <property type="entry name" value="FMN-bd"/>
</dbReference>
<reference evidence="8 9" key="1">
    <citation type="submission" date="2021-03" db="EMBL/GenBank/DDBJ databases">
        <title>Novel species identification of genus Shewanella.</title>
        <authorList>
            <person name="Liu G."/>
            <person name="Zhang Q."/>
        </authorList>
    </citation>
    <scope>NUCLEOTIDE SEQUENCE [LARGE SCALE GENOMIC DNA]</scope>
    <source>
        <strain evidence="8 9">FJAT-53726</strain>
    </source>
</reference>
<evidence type="ECO:0000313" key="8">
    <source>
        <dbReference type="EMBL" id="QSX30775.1"/>
    </source>
</evidence>
<keyword evidence="2" id="KW-0597">Phosphoprotein</keyword>
<keyword evidence="3" id="KW-0285">Flavoprotein</keyword>
<feature type="chain" id="PRO_5038138063" evidence="6">
    <location>
        <begin position="25"/>
        <end position="183"/>
    </location>
</feature>
<sequence length="183" mass="20680">MSDNLFNNSLWFVPMALVAAPAVAADYLSIPQAQLLLFSSQAQFIERPTLFNGDAKDEIKHKAGTRQRQDQQPIWRVEENGEFRGWFIVDDVIGKHEYITYAVGISPEGEVLGMEVLSYRETHGGQVREQAWRDQFKGKHLGQPFKLDEDVSNISGATLSCRNLLDGVKRLLTIQQLYLAKDA</sequence>